<evidence type="ECO:0000313" key="1">
    <source>
        <dbReference type="EMBL" id="ROZ81718.1"/>
    </source>
</evidence>
<name>A0ABX9XE33_9PSED</name>
<reference evidence="1 2" key="1">
    <citation type="submission" date="2018-11" db="EMBL/GenBank/DDBJ databases">
        <authorList>
            <person name="Jang G.I."/>
            <person name="Hwang C.Y."/>
        </authorList>
    </citation>
    <scope>NUCLEOTIDE SEQUENCE [LARGE SCALE GENOMIC DNA]</scope>
    <source>
        <strain evidence="1 2">SSM26</strain>
    </source>
</reference>
<dbReference type="Pfam" id="PF05488">
    <property type="entry name" value="PAAR_motif"/>
    <property type="match status" value="1"/>
</dbReference>
<organism evidence="1 2">
    <name type="scientific">Pseudomonas neustonica</name>
    <dbReference type="NCBI Taxonomy" id="2487346"/>
    <lineage>
        <taxon>Bacteria</taxon>
        <taxon>Pseudomonadati</taxon>
        <taxon>Pseudomonadota</taxon>
        <taxon>Gammaproteobacteria</taxon>
        <taxon>Pseudomonadales</taxon>
        <taxon>Pseudomonadaceae</taxon>
        <taxon>Pseudomonas</taxon>
    </lineage>
</organism>
<dbReference type="InterPro" id="IPR008727">
    <property type="entry name" value="PAAR_motif"/>
</dbReference>
<dbReference type="EMBL" id="RKKU01000027">
    <property type="protein sequence ID" value="ROZ81718.1"/>
    <property type="molecule type" value="Genomic_DNA"/>
</dbReference>
<dbReference type="Proteomes" id="UP000275199">
    <property type="component" value="Unassembled WGS sequence"/>
</dbReference>
<dbReference type="RefSeq" id="WP_123890916.1">
    <property type="nucleotide sequence ID" value="NZ_JBPYCX010000005.1"/>
</dbReference>
<protein>
    <submittedName>
        <fullName evidence="1">PAAR domain-containing protein</fullName>
    </submittedName>
</protein>
<evidence type="ECO:0000313" key="2">
    <source>
        <dbReference type="Proteomes" id="UP000275199"/>
    </source>
</evidence>
<gene>
    <name evidence="1" type="ORF">EF096_16665</name>
</gene>
<comment type="caution">
    <text evidence="1">The sequence shown here is derived from an EMBL/GenBank/DDBJ whole genome shotgun (WGS) entry which is preliminary data.</text>
</comment>
<proteinExistence type="predicted"/>
<sequence length="192" mass="19906">MLRIGIGSKTSTGGVVVEGNTGLQFDGLVASSIGHKATCPACKKGIGEIIPVGPRSVMLPAGLAARAGDYIACGCPPHSNVLIAEGTISIGSQGSAQQNSQTALRSPGASKKSVTRIYWSHGDKQTPLQNASRFYTDMNLHAETVGYQPGETLEITLEGASSQRLQGVVDANGKVCIQNALKSHGVHLQGRI</sequence>
<dbReference type="CDD" id="cd14744">
    <property type="entry name" value="PAAR_CT_2"/>
    <property type="match status" value="1"/>
</dbReference>
<accession>A0ABX9XE33</accession>
<keyword evidence="2" id="KW-1185">Reference proteome</keyword>